<sequence>MWWLKARRGPVMLPIAWVIYAGLLLAVQDSVVILPSVIGAADVVLSLFVPVPVLALLMYCLESRLRFAEISGVRNVGARDAALSATAAVGALVLSAAIGMLVHFPDAVAVGRNTFFLVGVMLCARPFCKDYAVMIPVTWLLSIVFLGFKKNREPQAWAINLQSTESWVSATISLLAFLAGLLVQLRTSRSIS</sequence>
<comment type="caution">
    <text evidence="2">The sequence shown here is derived from an EMBL/GenBank/DDBJ whole genome shotgun (WGS) entry which is preliminary data.</text>
</comment>
<dbReference type="RefSeq" id="WP_190038556.1">
    <property type="nucleotide sequence ID" value="NZ_BMWD01000024.1"/>
</dbReference>
<dbReference type="EMBL" id="BMWD01000024">
    <property type="protein sequence ID" value="GGX82867.1"/>
    <property type="molecule type" value="Genomic_DNA"/>
</dbReference>
<feature type="transmembrane region" description="Helical" evidence="1">
    <location>
        <begin position="168"/>
        <end position="185"/>
    </location>
</feature>
<feature type="transmembrane region" description="Helical" evidence="1">
    <location>
        <begin position="107"/>
        <end position="124"/>
    </location>
</feature>
<feature type="transmembrane region" description="Helical" evidence="1">
    <location>
        <begin position="12"/>
        <end position="37"/>
    </location>
</feature>
<proteinExistence type="predicted"/>
<protein>
    <submittedName>
        <fullName evidence="2">Uncharacterized protein</fullName>
    </submittedName>
</protein>
<organism evidence="2 3">
    <name type="scientific">Streptomyces fructofermentans</name>
    <dbReference type="NCBI Taxonomy" id="152141"/>
    <lineage>
        <taxon>Bacteria</taxon>
        <taxon>Bacillati</taxon>
        <taxon>Actinomycetota</taxon>
        <taxon>Actinomycetes</taxon>
        <taxon>Kitasatosporales</taxon>
        <taxon>Streptomycetaceae</taxon>
        <taxon>Streptomyces</taxon>
    </lineage>
</organism>
<feature type="transmembrane region" description="Helical" evidence="1">
    <location>
        <begin position="43"/>
        <end position="61"/>
    </location>
</feature>
<keyword evidence="1" id="KW-1133">Transmembrane helix</keyword>
<dbReference type="Proteomes" id="UP000645555">
    <property type="component" value="Unassembled WGS sequence"/>
</dbReference>
<feature type="transmembrane region" description="Helical" evidence="1">
    <location>
        <begin position="81"/>
        <end position="101"/>
    </location>
</feature>
<gene>
    <name evidence="2" type="ORF">GCM10010515_58140</name>
</gene>
<keyword evidence="1" id="KW-0812">Transmembrane</keyword>
<evidence type="ECO:0000256" key="1">
    <source>
        <dbReference type="SAM" id="Phobius"/>
    </source>
</evidence>
<keyword evidence="3" id="KW-1185">Reference proteome</keyword>
<feature type="transmembrane region" description="Helical" evidence="1">
    <location>
        <begin position="131"/>
        <end position="148"/>
    </location>
</feature>
<reference evidence="2" key="1">
    <citation type="journal article" date="2014" name="Int. J. Syst. Evol. Microbiol.">
        <title>Complete genome sequence of Corynebacterium casei LMG S-19264T (=DSM 44701T), isolated from a smear-ripened cheese.</title>
        <authorList>
            <consortium name="US DOE Joint Genome Institute (JGI-PGF)"/>
            <person name="Walter F."/>
            <person name="Albersmeier A."/>
            <person name="Kalinowski J."/>
            <person name="Ruckert C."/>
        </authorList>
    </citation>
    <scope>NUCLEOTIDE SEQUENCE</scope>
    <source>
        <strain evidence="2">JCM 4956</strain>
    </source>
</reference>
<name>A0A918NNB5_9ACTN</name>
<evidence type="ECO:0000313" key="3">
    <source>
        <dbReference type="Proteomes" id="UP000645555"/>
    </source>
</evidence>
<accession>A0A918NNB5</accession>
<evidence type="ECO:0000313" key="2">
    <source>
        <dbReference type="EMBL" id="GGX82867.1"/>
    </source>
</evidence>
<reference evidence="2" key="2">
    <citation type="submission" date="2020-09" db="EMBL/GenBank/DDBJ databases">
        <authorList>
            <person name="Sun Q."/>
            <person name="Ohkuma M."/>
        </authorList>
    </citation>
    <scope>NUCLEOTIDE SEQUENCE</scope>
    <source>
        <strain evidence="2">JCM 4956</strain>
    </source>
</reference>
<keyword evidence="1" id="KW-0472">Membrane</keyword>
<dbReference type="AlphaFoldDB" id="A0A918NNB5"/>